<dbReference type="AlphaFoldDB" id="C9RCD0"/>
<name>C9RCD0_AMMDK</name>
<keyword evidence="1" id="KW-0472">Membrane</keyword>
<dbReference type="KEGG" id="adg:Adeg_0762"/>
<dbReference type="STRING" id="429009.Adeg_0762"/>
<dbReference type="RefSeq" id="WP_015738785.1">
    <property type="nucleotide sequence ID" value="NC_013385.1"/>
</dbReference>
<evidence type="ECO:0000313" key="4">
    <source>
        <dbReference type="Proteomes" id="UP000002620"/>
    </source>
</evidence>
<feature type="transmembrane region" description="Helical" evidence="1">
    <location>
        <begin position="20"/>
        <end position="41"/>
    </location>
</feature>
<evidence type="ECO:0000259" key="2">
    <source>
        <dbReference type="Pfam" id="PF13400"/>
    </source>
</evidence>
<dbReference type="EMBL" id="CP001785">
    <property type="protein sequence ID" value="ACX51907.1"/>
    <property type="molecule type" value="Genomic_DNA"/>
</dbReference>
<feature type="domain" description="Putative Flp pilus-assembly TadG-like N-terminal" evidence="2">
    <location>
        <begin position="21"/>
        <end position="66"/>
    </location>
</feature>
<dbReference type="eggNOG" id="ENOG503444B">
    <property type="taxonomic scope" value="Bacteria"/>
</dbReference>
<keyword evidence="4" id="KW-1185">Reference proteome</keyword>
<dbReference type="InterPro" id="IPR028087">
    <property type="entry name" value="Tad_N"/>
</dbReference>
<dbReference type="Pfam" id="PF13400">
    <property type="entry name" value="Tad"/>
    <property type="match status" value="1"/>
</dbReference>
<reference evidence="3 4" key="1">
    <citation type="submission" date="2009-10" db="EMBL/GenBank/DDBJ databases">
        <title>Complete sequence of chromosome of Ammonifex degensii KC4.</title>
        <authorList>
            <consortium name="US DOE Joint Genome Institute"/>
            <person name="Kerfeld C."/>
            <person name="Goodner B."/>
            <person name="Huber H."/>
            <person name="Stetter K."/>
            <person name="Lucas S."/>
            <person name="Copeland A."/>
            <person name="Lapidus A."/>
            <person name="Glavina del Rio T."/>
            <person name="Dalin E."/>
            <person name="Tice H."/>
            <person name="Bruce D."/>
            <person name="Goodwin L."/>
            <person name="Pitluck S."/>
            <person name="Saunders E."/>
            <person name="Brettin T."/>
            <person name="Detter J.C."/>
            <person name="Han C."/>
            <person name="Larimer F."/>
            <person name="Land M."/>
            <person name="Hauser L."/>
            <person name="Kyrpides N."/>
            <person name="Ovchinnikova G."/>
            <person name="Richardson P."/>
        </authorList>
    </citation>
    <scope>NUCLEOTIDE SEQUENCE [LARGE SCALE GENOMIC DNA]</scope>
    <source>
        <strain evidence="4">DSM 10501 / KC4</strain>
    </source>
</reference>
<dbReference type="HOGENOM" id="CLU_1080282_0_0_9"/>
<proteinExistence type="predicted"/>
<protein>
    <recommendedName>
        <fullName evidence="2">Putative Flp pilus-assembly TadG-like N-terminal domain-containing protein</fullName>
    </recommendedName>
</protein>
<keyword evidence="1" id="KW-0812">Transmembrane</keyword>
<accession>C9RCD0</accession>
<evidence type="ECO:0000256" key="1">
    <source>
        <dbReference type="SAM" id="Phobius"/>
    </source>
</evidence>
<evidence type="ECO:0000313" key="3">
    <source>
        <dbReference type="EMBL" id="ACX51907.1"/>
    </source>
</evidence>
<dbReference type="Proteomes" id="UP000002620">
    <property type="component" value="Chromosome"/>
</dbReference>
<keyword evidence="1" id="KW-1133">Transmembrane helix</keyword>
<sequence>MPRLLSAGGTSLTAPLRDERGAVLVLMSALCVVLALLFVGLSEFGRWLIAREQAQVAADAAAHAAVLSGGERMVKLRIYREPGAMYETCCPCEDGCCTCCEDCGDYEIVVTGTAKHLLDEGGWYTDYYGEVCGPCDCGCSMNYEILDHWVRFDAPVGEAAAEAYFQANYPEQAYLAGKRPVKFYDRTSPYGPSAVVYAWYRVKSLFPRLFGVFPDDYGGVVCAQADAFYRDYEGDRYISDKYKRRAPECACWKDGAY</sequence>
<organism evidence="3 4">
    <name type="scientific">Ammonifex degensii (strain DSM 10501 / KC4)</name>
    <dbReference type="NCBI Taxonomy" id="429009"/>
    <lineage>
        <taxon>Bacteria</taxon>
        <taxon>Bacillati</taxon>
        <taxon>Bacillota</taxon>
        <taxon>Clostridia</taxon>
        <taxon>Thermoanaerobacterales</taxon>
        <taxon>Thermoanaerobacteraceae</taxon>
        <taxon>Ammonifex</taxon>
    </lineage>
</organism>
<gene>
    <name evidence="3" type="ordered locus">Adeg_0762</name>
</gene>